<feature type="domain" description="Peptidase M43 pregnancy-associated plasma-A" evidence="11">
    <location>
        <begin position="185"/>
        <end position="268"/>
    </location>
</feature>
<evidence type="ECO:0000256" key="8">
    <source>
        <dbReference type="ARBA" id="ARBA00023049"/>
    </source>
</evidence>
<proteinExistence type="inferred from homology"/>
<evidence type="ECO:0000256" key="7">
    <source>
        <dbReference type="ARBA" id="ARBA00022833"/>
    </source>
</evidence>
<dbReference type="STRING" id="100787.A0A0G4KRP1"/>
<dbReference type="InterPro" id="IPR008754">
    <property type="entry name" value="Peptidase_M43"/>
</dbReference>
<dbReference type="GO" id="GO:0006508">
    <property type="term" value="P:proteolysis"/>
    <property type="evidence" value="ECO:0007669"/>
    <property type="project" value="UniProtKB-KW"/>
</dbReference>
<dbReference type="Proteomes" id="UP000045706">
    <property type="component" value="Unassembled WGS sequence"/>
</dbReference>
<evidence type="ECO:0000313" key="13">
    <source>
        <dbReference type="EMBL" id="CRK40875.1"/>
    </source>
</evidence>
<dbReference type="EMBL" id="CVQH01026638">
    <property type="protein sequence ID" value="CRK40875.1"/>
    <property type="molecule type" value="Genomic_DNA"/>
</dbReference>
<dbReference type="Proteomes" id="UP000044602">
    <property type="component" value="Unassembled WGS sequence"/>
</dbReference>
<dbReference type="EMBL" id="CVQI01003224">
    <property type="protein sequence ID" value="CRK12503.1"/>
    <property type="molecule type" value="Genomic_DNA"/>
</dbReference>
<keyword evidence="3" id="KW-0645">Protease</keyword>
<evidence type="ECO:0000256" key="1">
    <source>
        <dbReference type="ARBA" id="ARBA00003174"/>
    </source>
</evidence>
<evidence type="ECO:0000256" key="5">
    <source>
        <dbReference type="ARBA" id="ARBA00022729"/>
    </source>
</evidence>
<protein>
    <recommendedName>
        <fullName evidence="11">Peptidase M43 pregnancy-associated plasma-A domain-containing protein</fullName>
    </recommendedName>
</protein>
<comment type="similarity">
    <text evidence="2">Belongs to the peptidase M43B family.</text>
</comment>
<evidence type="ECO:0000256" key="3">
    <source>
        <dbReference type="ARBA" id="ARBA00022670"/>
    </source>
</evidence>
<keyword evidence="7" id="KW-0862">Zinc</keyword>
<evidence type="ECO:0000256" key="4">
    <source>
        <dbReference type="ARBA" id="ARBA00022723"/>
    </source>
</evidence>
<name>A0A0G4KRP1_VERLO</name>
<evidence type="ECO:0000313" key="15">
    <source>
        <dbReference type="Proteomes" id="UP000045706"/>
    </source>
</evidence>
<evidence type="ECO:0000256" key="9">
    <source>
        <dbReference type="ARBA" id="ARBA00023157"/>
    </source>
</evidence>
<sequence length="276" mass="30350">MQSKFLWIAAALAATAAAQVPARLCGTAQPTMDDLVIAAGLAAEGKDNRRGLHPEDPIVVPTLFHVLAINETVAGGYLTEKSLQDQLDVMNADFGPSNVIFNLTATTRTINRRWAQDLDEIPMRRALRQGGQETLNIYFMPYVSGYLGYCTFPNFWDAGSDEFIYDGCAVLSDSLPGGALARYNLGRTATHEIGHWFDLFHTFYGGCGCVGDMIHDTPAMLNATGGCPVGKDTCPDRPGLDPIHNYMDYSDDACMNEFTPGQNFRMRSAWYNIRTK</sequence>
<dbReference type="Pfam" id="PF05572">
    <property type="entry name" value="Peptidase_M43"/>
    <property type="match status" value="1"/>
</dbReference>
<evidence type="ECO:0000313" key="12">
    <source>
        <dbReference type="EMBL" id="CRK12503.1"/>
    </source>
</evidence>
<evidence type="ECO:0000313" key="14">
    <source>
        <dbReference type="Proteomes" id="UP000044602"/>
    </source>
</evidence>
<feature type="signal peptide" evidence="10">
    <location>
        <begin position="1"/>
        <end position="18"/>
    </location>
</feature>
<evidence type="ECO:0000256" key="6">
    <source>
        <dbReference type="ARBA" id="ARBA00022801"/>
    </source>
</evidence>
<keyword evidence="5 10" id="KW-0732">Signal</keyword>
<evidence type="ECO:0000259" key="11">
    <source>
        <dbReference type="Pfam" id="PF05572"/>
    </source>
</evidence>
<dbReference type="GO" id="GO:0046872">
    <property type="term" value="F:metal ion binding"/>
    <property type="evidence" value="ECO:0007669"/>
    <property type="project" value="UniProtKB-KW"/>
</dbReference>
<dbReference type="Gene3D" id="3.40.390.10">
    <property type="entry name" value="Collagenase (Catalytic Domain)"/>
    <property type="match status" value="1"/>
</dbReference>
<dbReference type="GO" id="GO:0008237">
    <property type="term" value="F:metallopeptidase activity"/>
    <property type="evidence" value="ECO:0007669"/>
    <property type="project" value="UniProtKB-KW"/>
</dbReference>
<feature type="chain" id="PRO_5007404639" description="Peptidase M43 pregnancy-associated plasma-A domain-containing protein" evidence="10">
    <location>
        <begin position="19"/>
        <end position="276"/>
    </location>
</feature>
<organism evidence="12 15">
    <name type="scientific">Verticillium longisporum</name>
    <name type="common">Verticillium dahliae var. longisporum</name>
    <dbReference type="NCBI Taxonomy" id="100787"/>
    <lineage>
        <taxon>Eukaryota</taxon>
        <taxon>Fungi</taxon>
        <taxon>Dikarya</taxon>
        <taxon>Ascomycota</taxon>
        <taxon>Pezizomycotina</taxon>
        <taxon>Sordariomycetes</taxon>
        <taxon>Hypocreomycetidae</taxon>
        <taxon>Glomerellales</taxon>
        <taxon>Plectosphaerellaceae</taxon>
        <taxon>Verticillium</taxon>
    </lineage>
</organism>
<dbReference type="AlphaFoldDB" id="A0A0G4KRP1"/>
<keyword evidence="8" id="KW-0482">Metalloprotease</keyword>
<accession>A0A0G4KRP1</accession>
<keyword evidence="6" id="KW-0378">Hydrolase</keyword>
<gene>
    <name evidence="13" type="ORF">BN1708_008348</name>
    <name evidence="12" type="ORF">BN1723_009750</name>
</gene>
<keyword evidence="4" id="KW-0479">Metal-binding</keyword>
<keyword evidence="14" id="KW-1185">Reference proteome</keyword>
<dbReference type="CDD" id="cd04275">
    <property type="entry name" value="ZnMc_pappalysin_like"/>
    <property type="match status" value="1"/>
</dbReference>
<comment type="function">
    <text evidence="1">Secreted metalloproteinase that allows assimilation of proteinaceous substrates.</text>
</comment>
<reference evidence="14 15" key="1">
    <citation type="submission" date="2015-05" db="EMBL/GenBank/DDBJ databases">
        <authorList>
            <person name="Fogelqvist Johan"/>
        </authorList>
    </citation>
    <scope>NUCLEOTIDE SEQUENCE [LARGE SCALE GENOMIC DNA]</scope>
    <source>
        <strain evidence="13">VL1</strain>
        <strain evidence="12">VL2</strain>
    </source>
</reference>
<dbReference type="InterPro" id="IPR024079">
    <property type="entry name" value="MetalloPept_cat_dom_sf"/>
</dbReference>
<keyword evidence="9" id="KW-1015">Disulfide bond</keyword>
<dbReference type="SUPFAM" id="SSF55486">
    <property type="entry name" value="Metalloproteases ('zincins'), catalytic domain"/>
    <property type="match status" value="1"/>
</dbReference>
<dbReference type="PANTHER" id="PTHR47466:SF1">
    <property type="entry name" value="METALLOPROTEASE MEP1 (AFU_ORTHOLOGUE AFUA_1G07730)-RELATED"/>
    <property type="match status" value="1"/>
</dbReference>
<evidence type="ECO:0000256" key="2">
    <source>
        <dbReference type="ARBA" id="ARBA00008721"/>
    </source>
</evidence>
<evidence type="ECO:0000256" key="10">
    <source>
        <dbReference type="SAM" id="SignalP"/>
    </source>
</evidence>
<dbReference type="PANTHER" id="PTHR47466">
    <property type="match status" value="1"/>
</dbReference>